<reference evidence="1 2" key="1">
    <citation type="submission" date="2014-08" db="EMBL/GenBank/DDBJ databases">
        <title>Comparative genomics of the Paenibacillus odorifer group.</title>
        <authorList>
            <person name="den Bakker H.C."/>
            <person name="Tsai Y.-C."/>
            <person name="Martin N."/>
            <person name="Korlach J."/>
            <person name="Wiedmann M."/>
        </authorList>
    </citation>
    <scope>NUCLEOTIDE SEQUENCE [LARGE SCALE GENOMIC DNA]</scope>
    <source>
        <strain evidence="1 2">DSM 14472</strain>
    </source>
</reference>
<proteinExistence type="predicted"/>
<protein>
    <submittedName>
        <fullName evidence="1">Uncharacterized protein</fullName>
    </submittedName>
</protein>
<evidence type="ECO:0000313" key="2">
    <source>
        <dbReference type="Proteomes" id="UP000029507"/>
    </source>
</evidence>
<name>A0A089LZG5_9BACL</name>
<dbReference type="EMBL" id="CP009286">
    <property type="protein sequence ID" value="AIQ65530.1"/>
    <property type="molecule type" value="Genomic_DNA"/>
</dbReference>
<keyword evidence="2" id="KW-1185">Reference proteome</keyword>
<accession>A0A089LZG5</accession>
<evidence type="ECO:0000313" key="1">
    <source>
        <dbReference type="EMBL" id="AIQ65530.1"/>
    </source>
</evidence>
<gene>
    <name evidence="1" type="ORF">PSTEL_22840</name>
</gene>
<dbReference type="STRING" id="169760.PSTEL_22840"/>
<sequence>MQIPIKDILRIYESQDMAILVQSFVKRIEEIEDEINALSQLKTYVSDFLNAMTAHGITQISALPLLYDKVEADLLSIEKRDLSMETLNTLSDRLAKPLEWILWLCHRCSRRLLYGRMTEFRTWMVFGTGFPLIKFLLACREAEPCSSISMGMTLFS</sequence>
<organism evidence="1 2">
    <name type="scientific">Paenibacillus stellifer</name>
    <dbReference type="NCBI Taxonomy" id="169760"/>
    <lineage>
        <taxon>Bacteria</taxon>
        <taxon>Bacillati</taxon>
        <taxon>Bacillota</taxon>
        <taxon>Bacilli</taxon>
        <taxon>Bacillales</taxon>
        <taxon>Paenibacillaceae</taxon>
        <taxon>Paenibacillus</taxon>
    </lineage>
</organism>
<dbReference type="Proteomes" id="UP000029507">
    <property type="component" value="Chromosome"/>
</dbReference>
<dbReference type="AlphaFoldDB" id="A0A089LZG5"/>
<dbReference type="KEGG" id="pste:PSTEL_22840"/>
<dbReference type="HOGENOM" id="CLU_1684859_0_0_9"/>